<protein>
    <submittedName>
        <fullName evidence="2">Speckle-type POZ protein</fullName>
    </submittedName>
</protein>
<dbReference type="EMBL" id="BGPR01011417">
    <property type="protein sequence ID" value="GBN51237.1"/>
    <property type="molecule type" value="Genomic_DNA"/>
</dbReference>
<proteinExistence type="predicted"/>
<reference evidence="2 3" key="1">
    <citation type="journal article" date="2019" name="Sci. Rep.">
        <title>Orb-weaving spider Araneus ventricosus genome elucidates the spidroin gene catalogue.</title>
        <authorList>
            <person name="Kono N."/>
            <person name="Nakamura H."/>
            <person name="Ohtoshi R."/>
            <person name="Moran D.A.P."/>
            <person name="Shinohara A."/>
            <person name="Yoshida Y."/>
            <person name="Fujiwara M."/>
            <person name="Mori M."/>
            <person name="Tomita M."/>
            <person name="Arakawa K."/>
        </authorList>
    </citation>
    <scope>NUCLEOTIDE SEQUENCE [LARGE SCALE GENOMIC DNA]</scope>
</reference>
<dbReference type="Gene3D" id="3.30.710.10">
    <property type="entry name" value="Potassium Channel Kv1.1, Chain A"/>
    <property type="match status" value="1"/>
</dbReference>
<dbReference type="SMART" id="SM00225">
    <property type="entry name" value="BTB"/>
    <property type="match status" value="1"/>
</dbReference>
<accession>A0A4Y2PLY5</accession>
<dbReference type="PROSITE" id="PS50097">
    <property type="entry name" value="BTB"/>
    <property type="match status" value="1"/>
</dbReference>
<dbReference type="PANTHER" id="PTHR24413">
    <property type="entry name" value="SPECKLE-TYPE POZ PROTEIN"/>
    <property type="match status" value="1"/>
</dbReference>
<evidence type="ECO:0000313" key="3">
    <source>
        <dbReference type="Proteomes" id="UP000499080"/>
    </source>
</evidence>
<comment type="caution">
    <text evidence="2">The sequence shown here is derived from an EMBL/GenBank/DDBJ whole genome shotgun (WGS) entry which is preliminary data.</text>
</comment>
<dbReference type="SUPFAM" id="SSF54695">
    <property type="entry name" value="POZ domain"/>
    <property type="match status" value="1"/>
</dbReference>
<feature type="domain" description="BTB" evidence="1">
    <location>
        <begin position="127"/>
        <end position="194"/>
    </location>
</feature>
<dbReference type="AlphaFoldDB" id="A0A4Y2PLY5"/>
<dbReference type="Gene3D" id="1.25.40.420">
    <property type="match status" value="1"/>
</dbReference>
<keyword evidence="3" id="KW-1185">Reference proteome</keyword>
<dbReference type="Pfam" id="PF00651">
    <property type="entry name" value="BTB"/>
    <property type="match status" value="1"/>
</dbReference>
<dbReference type="OrthoDB" id="6430399at2759"/>
<dbReference type="CDD" id="cd18186">
    <property type="entry name" value="BTB_POZ_ZBTB_KLHL-like"/>
    <property type="match status" value="1"/>
</dbReference>
<gene>
    <name evidence="2" type="primary">spop_7</name>
    <name evidence="2" type="ORF">AVEN_14054_1</name>
</gene>
<sequence length="292" mass="33219">MPHDSNHVLCKRKISLLDGSGNIIECGGNGNWFDVPRKDIQRLPLSLKRQDILNRKSEYLPDDKLSLLCECAFSAGLEFQTTEETRHEKLAAGVGLSWNAYKSAEKQSAHPSALEDMKSLYLNQFLTDVELKTKTKSFPAHKIVLCARSPVFKAMLTNEMKERNTDCIQVDDMGDDVAQQLLLFLYSDAVETLQWEIASQLYYAADKYEVGKLKEVCSSFLVENLTPTNAGELLLLADTHSDTELKKSVEDFILEHEEQVFGSDEWEMLMETNPLLFMKAMHLKYKRRKGGK</sequence>
<dbReference type="InterPro" id="IPR011333">
    <property type="entry name" value="SKP1/BTB/POZ_sf"/>
</dbReference>
<dbReference type="Proteomes" id="UP000499080">
    <property type="component" value="Unassembled WGS sequence"/>
</dbReference>
<evidence type="ECO:0000313" key="2">
    <source>
        <dbReference type="EMBL" id="GBN51237.1"/>
    </source>
</evidence>
<evidence type="ECO:0000259" key="1">
    <source>
        <dbReference type="PROSITE" id="PS50097"/>
    </source>
</evidence>
<dbReference type="InterPro" id="IPR000210">
    <property type="entry name" value="BTB/POZ_dom"/>
</dbReference>
<name>A0A4Y2PLY5_ARAVE</name>
<organism evidence="2 3">
    <name type="scientific">Araneus ventricosus</name>
    <name type="common">Orbweaver spider</name>
    <name type="synonym">Epeira ventricosa</name>
    <dbReference type="NCBI Taxonomy" id="182803"/>
    <lineage>
        <taxon>Eukaryota</taxon>
        <taxon>Metazoa</taxon>
        <taxon>Ecdysozoa</taxon>
        <taxon>Arthropoda</taxon>
        <taxon>Chelicerata</taxon>
        <taxon>Arachnida</taxon>
        <taxon>Araneae</taxon>
        <taxon>Araneomorphae</taxon>
        <taxon>Entelegynae</taxon>
        <taxon>Araneoidea</taxon>
        <taxon>Araneidae</taxon>
        <taxon>Araneus</taxon>
    </lineage>
</organism>